<comment type="caution">
    <text evidence="3">The sequence shown here is derived from an EMBL/GenBank/DDBJ whole genome shotgun (WGS) entry which is preliminary data.</text>
</comment>
<evidence type="ECO:0000256" key="2">
    <source>
        <dbReference type="SAM" id="Phobius"/>
    </source>
</evidence>
<keyword evidence="4" id="KW-1185">Reference proteome</keyword>
<keyword evidence="2" id="KW-1133">Transmembrane helix</keyword>
<sequence length="347" mass="39729">MVAVFPWNRGKGSAAAAGNSAEDDTFDKGKVEDVVNGDKNAKIRVVVTVKDEAAVVEGEATTTARRKGERERWLQGKVQIATHESFHEDFDYRNCNPKHQPPTKLGSLHHDAAMWKGGMEQGAPDSLETLMGLNHIWANEHRATTDVVPRHHAGRTSQLLLLDVVLLFYSGVAASYWFLCLFFALGCCSAASPSNSDREEQRWRREEQRWIREEQRWLWEEQRWAREREALLRFLFVPRTTTTTTTTTRSGYSCNERIPSCYVQGKGGREQRVNLWFVIISEAFDDHKNKYKVEEAELQKWRSVLKEIANISGNYYPSPKYETKWPKEGLQTQGDYATLVSLVCRGI</sequence>
<evidence type="ECO:0000256" key="1">
    <source>
        <dbReference type="SAM" id="MobiDB-lite"/>
    </source>
</evidence>
<dbReference type="EMBL" id="JASCZI010152548">
    <property type="protein sequence ID" value="MED6176317.1"/>
    <property type="molecule type" value="Genomic_DNA"/>
</dbReference>
<dbReference type="Proteomes" id="UP001341840">
    <property type="component" value="Unassembled WGS sequence"/>
</dbReference>
<proteinExistence type="predicted"/>
<evidence type="ECO:0008006" key="5">
    <source>
        <dbReference type="Google" id="ProtNLM"/>
    </source>
</evidence>
<accession>A0ABU6VRS2</accession>
<keyword evidence="2" id="KW-0472">Membrane</keyword>
<name>A0ABU6VRS2_9FABA</name>
<evidence type="ECO:0000313" key="4">
    <source>
        <dbReference type="Proteomes" id="UP001341840"/>
    </source>
</evidence>
<evidence type="ECO:0000313" key="3">
    <source>
        <dbReference type="EMBL" id="MED6176317.1"/>
    </source>
</evidence>
<organism evidence="3 4">
    <name type="scientific">Stylosanthes scabra</name>
    <dbReference type="NCBI Taxonomy" id="79078"/>
    <lineage>
        <taxon>Eukaryota</taxon>
        <taxon>Viridiplantae</taxon>
        <taxon>Streptophyta</taxon>
        <taxon>Embryophyta</taxon>
        <taxon>Tracheophyta</taxon>
        <taxon>Spermatophyta</taxon>
        <taxon>Magnoliopsida</taxon>
        <taxon>eudicotyledons</taxon>
        <taxon>Gunneridae</taxon>
        <taxon>Pentapetalae</taxon>
        <taxon>rosids</taxon>
        <taxon>fabids</taxon>
        <taxon>Fabales</taxon>
        <taxon>Fabaceae</taxon>
        <taxon>Papilionoideae</taxon>
        <taxon>50 kb inversion clade</taxon>
        <taxon>dalbergioids sensu lato</taxon>
        <taxon>Dalbergieae</taxon>
        <taxon>Pterocarpus clade</taxon>
        <taxon>Stylosanthes</taxon>
    </lineage>
</organism>
<reference evidence="3 4" key="1">
    <citation type="journal article" date="2023" name="Plants (Basel)">
        <title>Bridging the Gap: Combining Genomics and Transcriptomics Approaches to Understand Stylosanthes scabra, an Orphan Legume from the Brazilian Caatinga.</title>
        <authorList>
            <person name="Ferreira-Neto J.R.C."/>
            <person name="da Silva M.D."/>
            <person name="Binneck E."/>
            <person name="de Melo N.F."/>
            <person name="da Silva R.H."/>
            <person name="de Melo A.L.T.M."/>
            <person name="Pandolfi V."/>
            <person name="Bustamante F.O."/>
            <person name="Brasileiro-Vidal A.C."/>
            <person name="Benko-Iseppon A.M."/>
        </authorList>
    </citation>
    <scope>NUCLEOTIDE SEQUENCE [LARGE SCALE GENOMIC DNA]</scope>
    <source>
        <tissue evidence="3">Leaves</tissue>
    </source>
</reference>
<keyword evidence="2" id="KW-0812">Transmembrane</keyword>
<feature type="transmembrane region" description="Helical" evidence="2">
    <location>
        <begin position="159"/>
        <end position="185"/>
    </location>
</feature>
<protein>
    <recommendedName>
        <fullName evidence="5">PH domain-containing protein</fullName>
    </recommendedName>
</protein>
<gene>
    <name evidence="3" type="ORF">PIB30_087000</name>
</gene>
<feature type="region of interest" description="Disordered" evidence="1">
    <location>
        <begin position="1"/>
        <end position="25"/>
    </location>
</feature>